<dbReference type="EMBL" id="JACWUS010000005">
    <property type="protein sequence ID" value="MBD2829920.1"/>
    <property type="molecule type" value="Genomic_DNA"/>
</dbReference>
<accession>A0A927BLI2</accession>
<name>A0A927BLI2_STRGL</name>
<evidence type="ECO:0000313" key="1">
    <source>
        <dbReference type="EMBL" id="MBD2829920.1"/>
    </source>
</evidence>
<proteinExistence type="predicted"/>
<dbReference type="AlphaFoldDB" id="A0A927BLI2"/>
<comment type="caution">
    <text evidence="1">The sequence shown here is derived from an EMBL/GenBank/DDBJ whole genome shotgun (WGS) entry which is preliminary data.</text>
</comment>
<sequence length="231" mass="24256">MGMGETTSAGPAGVPAPVPPRYEELVDEWGPAVGIEDARTRWGALVAAAESGTVTLIAMDTTASLGYPTWAALAPLDKVADPGRCPVWPLTAARPKLADVVAAATRFPGGVPQILTRHRRPVVALVAALTLVDLPPDGERIDVDAFLREGGTITLEFDPGQDGAADEDGGVLQEPIPERYVARAEAAEGGEVGQGEGDSVAEALLRLWRPPAHLYSDEPPYDPWSTPRPTA</sequence>
<gene>
    <name evidence="1" type="ORF">ID875_21390</name>
</gene>
<protein>
    <submittedName>
        <fullName evidence="1">Uncharacterized protein</fullName>
    </submittedName>
</protein>
<reference evidence="1" key="1">
    <citation type="journal article" date="2020" name="PLoS ONE">
        <title>Isolation and characterization of Streptomyces bacteriophages and Streptomyces strains encoding biosynthetic arsenals: Streptomyces strains and phages for antibiotic discovery.</title>
        <authorList>
            <person name="Montano E.T."/>
            <person name="Nideffer J.F."/>
            <person name="Brumage L."/>
            <person name="Erb M."/>
            <person name="Derman A.I."/>
            <person name="Davis J.P."/>
            <person name="Estrada E."/>
            <person name="Fu S."/>
            <person name="Le D."/>
            <person name="Vuppala A."/>
            <person name="Tran C."/>
            <person name="Luterstein E."/>
            <person name="Lakkaraju S."/>
            <person name="Panchagnula S."/>
            <person name="Ren C."/>
            <person name="Doan J."/>
            <person name="Tran S."/>
            <person name="Soriano J."/>
            <person name="Fujita Y."/>
            <person name="Gutala P."/>
            <person name="Fujii Q."/>
            <person name="Lee M."/>
            <person name="Bui A."/>
            <person name="Villarreal C."/>
            <person name="Shing S.R."/>
            <person name="Kim S."/>
            <person name="Freeman D."/>
            <person name="Racha V."/>
            <person name="Ho A."/>
            <person name="Kumar P."/>
            <person name="Falah K."/>
            <person name="Dawson T."/>
            <person name="Enustun E."/>
            <person name="Prichard A."/>
            <person name="Gomez A."/>
            <person name="Khanna K."/>
            <person name="Trigg S."/>
            <person name="Fernandez L."/>
            <person name="Pogliano K."/>
            <person name="Pogliano J."/>
        </authorList>
    </citation>
    <scope>NUCLEOTIDE SEQUENCE</scope>
    <source>
        <strain evidence="1">QF2</strain>
    </source>
</reference>
<organism evidence="1">
    <name type="scientific">Streptomyces globisporus</name>
    <dbReference type="NCBI Taxonomy" id="1908"/>
    <lineage>
        <taxon>Bacteria</taxon>
        <taxon>Bacillati</taxon>
        <taxon>Actinomycetota</taxon>
        <taxon>Actinomycetes</taxon>
        <taxon>Kitasatosporales</taxon>
        <taxon>Streptomycetaceae</taxon>
        <taxon>Streptomyces</taxon>
    </lineage>
</organism>